<protein>
    <recommendedName>
        <fullName evidence="1">Transcriptional regulator HTH-type FeoC domain-containing protein</fullName>
    </recommendedName>
</protein>
<dbReference type="OrthoDB" id="467062at2"/>
<evidence type="ECO:0000313" key="2">
    <source>
        <dbReference type="EMBL" id="GEA49484.1"/>
    </source>
</evidence>
<organism evidence="2 3">
    <name type="scientific">Vibrio inusitatus NBRC 102082</name>
    <dbReference type="NCBI Taxonomy" id="1219070"/>
    <lineage>
        <taxon>Bacteria</taxon>
        <taxon>Pseudomonadati</taxon>
        <taxon>Pseudomonadota</taxon>
        <taxon>Gammaproteobacteria</taxon>
        <taxon>Vibrionales</taxon>
        <taxon>Vibrionaceae</taxon>
        <taxon>Vibrio</taxon>
    </lineage>
</organism>
<dbReference type="Gene3D" id="1.10.10.10">
    <property type="entry name" value="Winged helix-like DNA-binding domain superfamily/Winged helix DNA-binding domain"/>
    <property type="match status" value="1"/>
</dbReference>
<dbReference type="InterPro" id="IPR036390">
    <property type="entry name" value="WH_DNA-bd_sf"/>
</dbReference>
<accession>A0A4Y3HT44</accession>
<dbReference type="Proteomes" id="UP000318717">
    <property type="component" value="Unassembled WGS sequence"/>
</dbReference>
<dbReference type="RefSeq" id="WP_141343837.1">
    <property type="nucleotide sequence ID" value="NZ_BJLF01000001.1"/>
</dbReference>
<dbReference type="AlphaFoldDB" id="A0A4Y3HT44"/>
<reference evidence="2 3" key="1">
    <citation type="submission" date="2019-06" db="EMBL/GenBank/DDBJ databases">
        <title>Whole genome shotgun sequence of Vibrio inusitatus NBRC 102082.</title>
        <authorList>
            <person name="Hosoyama A."/>
            <person name="Uohara A."/>
            <person name="Ohji S."/>
            <person name="Ichikawa N."/>
        </authorList>
    </citation>
    <scope>NUCLEOTIDE SEQUENCE [LARGE SCALE GENOMIC DNA]</scope>
    <source>
        <strain evidence="2 3">NBRC 102082</strain>
    </source>
</reference>
<evidence type="ECO:0000259" key="1">
    <source>
        <dbReference type="Pfam" id="PF09012"/>
    </source>
</evidence>
<comment type="caution">
    <text evidence="2">The sequence shown here is derived from an EMBL/GenBank/DDBJ whole genome shotgun (WGS) entry which is preliminary data.</text>
</comment>
<dbReference type="EMBL" id="BJLF01000001">
    <property type="protein sequence ID" value="GEA49484.1"/>
    <property type="molecule type" value="Genomic_DNA"/>
</dbReference>
<gene>
    <name evidence="2" type="ORF">VIN01S_02880</name>
</gene>
<keyword evidence="3" id="KW-1185">Reference proteome</keyword>
<proteinExistence type="predicted"/>
<evidence type="ECO:0000313" key="3">
    <source>
        <dbReference type="Proteomes" id="UP000318717"/>
    </source>
</evidence>
<feature type="domain" description="Transcriptional regulator HTH-type FeoC" evidence="1">
    <location>
        <begin position="2"/>
        <end position="48"/>
    </location>
</feature>
<sequence length="73" mass="8311">MILQQLKSYLEQHGTTERTVLANHFGLTEDGVDAMLQVWVNKGKVTRMFDTIKGQEKGVRYTINQGISLNVQM</sequence>
<dbReference type="Pfam" id="PF09012">
    <property type="entry name" value="FeoC"/>
    <property type="match status" value="1"/>
</dbReference>
<dbReference type="InterPro" id="IPR015102">
    <property type="entry name" value="Tscrpt_reg_HTH_FeoC"/>
</dbReference>
<dbReference type="SUPFAM" id="SSF46785">
    <property type="entry name" value="Winged helix' DNA-binding domain"/>
    <property type="match status" value="1"/>
</dbReference>
<dbReference type="InterPro" id="IPR036388">
    <property type="entry name" value="WH-like_DNA-bd_sf"/>
</dbReference>
<name>A0A4Y3HT44_9VIBR</name>